<evidence type="ECO:0000313" key="2">
    <source>
        <dbReference type="Proteomes" id="UP001359559"/>
    </source>
</evidence>
<dbReference type="AlphaFoldDB" id="A0AAN9JP53"/>
<organism evidence="1 2">
    <name type="scientific">Clitoria ternatea</name>
    <name type="common">Butterfly pea</name>
    <dbReference type="NCBI Taxonomy" id="43366"/>
    <lineage>
        <taxon>Eukaryota</taxon>
        <taxon>Viridiplantae</taxon>
        <taxon>Streptophyta</taxon>
        <taxon>Embryophyta</taxon>
        <taxon>Tracheophyta</taxon>
        <taxon>Spermatophyta</taxon>
        <taxon>Magnoliopsida</taxon>
        <taxon>eudicotyledons</taxon>
        <taxon>Gunneridae</taxon>
        <taxon>Pentapetalae</taxon>
        <taxon>rosids</taxon>
        <taxon>fabids</taxon>
        <taxon>Fabales</taxon>
        <taxon>Fabaceae</taxon>
        <taxon>Papilionoideae</taxon>
        <taxon>50 kb inversion clade</taxon>
        <taxon>NPAAA clade</taxon>
        <taxon>indigoferoid/millettioid clade</taxon>
        <taxon>Phaseoleae</taxon>
        <taxon>Clitoria</taxon>
    </lineage>
</organism>
<dbReference type="Gene3D" id="3.40.50.2000">
    <property type="entry name" value="Glycogen Phosphorylase B"/>
    <property type="match status" value="2"/>
</dbReference>
<dbReference type="EMBL" id="JAYKXN010000003">
    <property type="protein sequence ID" value="KAK7302865.1"/>
    <property type="molecule type" value="Genomic_DNA"/>
</dbReference>
<proteinExistence type="predicted"/>
<name>A0AAN9JP53_CLITE</name>
<gene>
    <name evidence="1" type="ORF">RJT34_13762</name>
</gene>
<keyword evidence="2" id="KW-1185">Reference proteome</keyword>
<protein>
    <submittedName>
        <fullName evidence="1">Uncharacterized protein</fullName>
    </submittedName>
</protein>
<comment type="caution">
    <text evidence="1">The sequence shown here is derived from an EMBL/GenBank/DDBJ whole genome shotgun (WGS) entry which is preliminary data.</text>
</comment>
<dbReference type="PANTHER" id="PTHR48049">
    <property type="entry name" value="GLYCOSYLTRANSFERASE"/>
    <property type="match status" value="1"/>
</dbReference>
<sequence>MEGPYHDYLESQMRKQVFLAGPVLPNPPTSVLEEKWATWLGSFKPKTVIFCALGSECILKSNQFQELLLGFELTGMPFLAALKPPIGAETINSALPEGFNENKGKRGGSCRLKSDSAAVKLILNYK</sequence>
<dbReference type="Proteomes" id="UP001359559">
    <property type="component" value="Unassembled WGS sequence"/>
</dbReference>
<dbReference type="SUPFAM" id="SSF53756">
    <property type="entry name" value="UDP-Glycosyltransferase/glycogen phosphorylase"/>
    <property type="match status" value="1"/>
</dbReference>
<dbReference type="InterPro" id="IPR050481">
    <property type="entry name" value="UDP-glycosyltransf_plant"/>
</dbReference>
<dbReference type="PANTHER" id="PTHR48049:SF167">
    <property type="entry name" value="GLYCOSYLTRANSFERASE"/>
    <property type="match status" value="1"/>
</dbReference>
<reference evidence="1 2" key="1">
    <citation type="submission" date="2024-01" db="EMBL/GenBank/DDBJ databases">
        <title>The genomes of 5 underutilized Papilionoideae crops provide insights into root nodulation and disease resistance.</title>
        <authorList>
            <person name="Yuan L."/>
        </authorList>
    </citation>
    <scope>NUCLEOTIDE SEQUENCE [LARGE SCALE GENOMIC DNA]</scope>
    <source>
        <strain evidence="1">LY-2023</strain>
        <tissue evidence="1">Leaf</tissue>
    </source>
</reference>
<evidence type="ECO:0000313" key="1">
    <source>
        <dbReference type="EMBL" id="KAK7302865.1"/>
    </source>
</evidence>
<accession>A0AAN9JP53</accession>
<dbReference type="GO" id="GO:0035251">
    <property type="term" value="F:UDP-glucosyltransferase activity"/>
    <property type="evidence" value="ECO:0007669"/>
    <property type="project" value="InterPro"/>
</dbReference>